<evidence type="ECO:0000313" key="14">
    <source>
        <dbReference type="Proteomes" id="UP000501466"/>
    </source>
</evidence>
<feature type="transmembrane region" description="Helical" evidence="10">
    <location>
        <begin position="37"/>
        <end position="61"/>
    </location>
</feature>
<protein>
    <submittedName>
        <fullName evidence="13">Cobalt transporter</fullName>
    </submittedName>
</protein>
<dbReference type="AlphaFoldDB" id="A0A6F8PL78"/>
<feature type="compositionally biased region" description="Basic residues" evidence="9">
    <location>
        <begin position="18"/>
        <end position="29"/>
    </location>
</feature>
<dbReference type="Pfam" id="PF16916">
    <property type="entry name" value="ZT_dimer"/>
    <property type="match status" value="1"/>
</dbReference>
<evidence type="ECO:0000256" key="1">
    <source>
        <dbReference type="ARBA" id="ARBA00004141"/>
    </source>
</evidence>
<dbReference type="Pfam" id="PF01545">
    <property type="entry name" value="Cation_efflux"/>
    <property type="match status" value="1"/>
</dbReference>
<comment type="subcellular location">
    <subcellularLocation>
        <location evidence="1">Membrane</location>
        <topology evidence="1">Multi-pass membrane protein</topology>
    </subcellularLocation>
</comment>
<dbReference type="InterPro" id="IPR050681">
    <property type="entry name" value="CDF/SLC30A"/>
</dbReference>
<dbReference type="InterPro" id="IPR027469">
    <property type="entry name" value="Cation_efflux_TMD_sf"/>
</dbReference>
<evidence type="ECO:0000259" key="11">
    <source>
        <dbReference type="Pfam" id="PF01545"/>
    </source>
</evidence>
<dbReference type="Proteomes" id="UP000501466">
    <property type="component" value="Chromosome"/>
</dbReference>
<dbReference type="InterPro" id="IPR058533">
    <property type="entry name" value="Cation_efflux_TM"/>
</dbReference>
<evidence type="ECO:0000256" key="9">
    <source>
        <dbReference type="SAM" id="MobiDB-lite"/>
    </source>
</evidence>
<accession>A0A6F8PL78</accession>
<dbReference type="GO" id="GO:0005886">
    <property type="term" value="C:plasma membrane"/>
    <property type="evidence" value="ECO:0007669"/>
    <property type="project" value="TreeGrafter"/>
</dbReference>
<dbReference type="InterPro" id="IPR027470">
    <property type="entry name" value="Cation_efflux_CTD"/>
</dbReference>
<dbReference type="PANTHER" id="PTHR11562">
    <property type="entry name" value="CATION EFFLUX PROTEIN/ ZINC TRANSPORTER"/>
    <property type="match status" value="1"/>
</dbReference>
<dbReference type="GO" id="GO:0005385">
    <property type="term" value="F:zinc ion transmembrane transporter activity"/>
    <property type="evidence" value="ECO:0007669"/>
    <property type="project" value="TreeGrafter"/>
</dbReference>
<dbReference type="PANTHER" id="PTHR11562:SF17">
    <property type="entry name" value="RE54080P-RELATED"/>
    <property type="match status" value="1"/>
</dbReference>
<dbReference type="Gene3D" id="1.20.1510.10">
    <property type="entry name" value="Cation efflux protein transmembrane domain"/>
    <property type="match status" value="1"/>
</dbReference>
<evidence type="ECO:0000256" key="7">
    <source>
        <dbReference type="ARBA" id="ARBA00023065"/>
    </source>
</evidence>
<evidence type="ECO:0000256" key="5">
    <source>
        <dbReference type="ARBA" id="ARBA00022906"/>
    </source>
</evidence>
<evidence type="ECO:0000256" key="10">
    <source>
        <dbReference type="SAM" id="Phobius"/>
    </source>
</evidence>
<dbReference type="InterPro" id="IPR036837">
    <property type="entry name" value="Cation_efflux_CTD_sf"/>
</dbReference>
<dbReference type="KEGG" id="tzo:THMIRHAT_04960"/>
<keyword evidence="14" id="KW-1185">Reference proteome</keyword>
<keyword evidence="7" id="KW-0406">Ion transport</keyword>
<feature type="transmembrane region" description="Helical" evidence="10">
    <location>
        <begin position="104"/>
        <end position="126"/>
    </location>
</feature>
<name>A0A6F8PL78_9GAMM</name>
<dbReference type="SUPFAM" id="SSF160240">
    <property type="entry name" value="Cation efflux protein cytoplasmic domain-like"/>
    <property type="match status" value="1"/>
</dbReference>
<dbReference type="InterPro" id="IPR002524">
    <property type="entry name" value="Cation_efflux"/>
</dbReference>
<organism evidence="13 14">
    <name type="scientific">Thiosulfativibrio zosterae</name>
    <dbReference type="NCBI Taxonomy" id="2675053"/>
    <lineage>
        <taxon>Bacteria</taxon>
        <taxon>Pseudomonadati</taxon>
        <taxon>Pseudomonadota</taxon>
        <taxon>Gammaproteobacteria</taxon>
        <taxon>Thiotrichales</taxon>
        <taxon>Piscirickettsiaceae</taxon>
        <taxon>Thiosulfativibrio</taxon>
    </lineage>
</organism>
<evidence type="ECO:0000256" key="2">
    <source>
        <dbReference type="ARBA" id="ARBA00008873"/>
    </source>
</evidence>
<evidence type="ECO:0000313" key="13">
    <source>
        <dbReference type="EMBL" id="BBP42750.1"/>
    </source>
</evidence>
<gene>
    <name evidence="13" type="primary">czcD</name>
    <name evidence="13" type="ORF">THMIRHAT_04960</name>
</gene>
<keyword evidence="5" id="KW-0862">Zinc</keyword>
<reference evidence="14" key="1">
    <citation type="submission" date="2019-11" db="EMBL/GenBank/DDBJ databases">
        <title>Isolation and characterization of two novel species in the genus Thiomicrorhabdus.</title>
        <authorList>
            <person name="Mochizuki J."/>
            <person name="Kojima H."/>
            <person name="Fukui M."/>
        </authorList>
    </citation>
    <scope>NUCLEOTIDE SEQUENCE [LARGE SCALE GENOMIC DNA]</scope>
    <source>
        <strain evidence="14">AkT22</strain>
    </source>
</reference>
<comment type="similarity">
    <text evidence="2">Belongs to the cation diffusion facilitator (CDF) transporter (TC 2.A.4) family. SLC30A subfamily.</text>
</comment>
<evidence type="ECO:0000256" key="4">
    <source>
        <dbReference type="ARBA" id="ARBA00022692"/>
    </source>
</evidence>
<dbReference type="SUPFAM" id="SSF161111">
    <property type="entry name" value="Cation efflux protein transmembrane domain-like"/>
    <property type="match status" value="1"/>
</dbReference>
<evidence type="ECO:0000256" key="3">
    <source>
        <dbReference type="ARBA" id="ARBA00022448"/>
    </source>
</evidence>
<feature type="transmembrane region" description="Helical" evidence="10">
    <location>
        <begin position="171"/>
        <end position="196"/>
    </location>
</feature>
<sequence>MAHQHNHHSGKAEQAHSHDHHGHHHHHDHSHLTGTKLLITIVLNVVITVAQVIGGLISGSLALLSDALHNFSDVVALVVVYVANRIAKRAPTAHKTFGYKRAEVLAALFNAAILVGIGVLLVFEAIDKFFHPQAIEGVWVIALAILSIILNWVSVMLIAKDAEDNTNIKAAYLHLLTDVMTSVGVLISGILIWAYQLYWVDALMTIIIAIYLIYASWDLLRQTASVLMLFTPAGVDVDQLVALVDEFEEIDNIHHIHIWQLDDHEIHLEAHLDFKEDLPLSQVTQIVQTLEAQIKAHCRINHFNFQTEFGRADCKDLINQAT</sequence>
<keyword evidence="8 10" id="KW-0472">Membrane</keyword>
<keyword evidence="6 10" id="KW-1133">Transmembrane helix</keyword>
<keyword evidence="3" id="KW-0813">Transport</keyword>
<evidence type="ECO:0000256" key="8">
    <source>
        <dbReference type="ARBA" id="ARBA00023136"/>
    </source>
</evidence>
<feature type="region of interest" description="Disordered" evidence="9">
    <location>
        <begin position="1"/>
        <end position="29"/>
    </location>
</feature>
<evidence type="ECO:0000259" key="12">
    <source>
        <dbReference type="Pfam" id="PF16916"/>
    </source>
</evidence>
<dbReference type="NCBIfam" id="TIGR01297">
    <property type="entry name" value="CDF"/>
    <property type="match status" value="1"/>
</dbReference>
<keyword evidence="4 10" id="KW-0812">Transmembrane</keyword>
<dbReference type="EMBL" id="AP021888">
    <property type="protein sequence ID" value="BBP42750.1"/>
    <property type="molecule type" value="Genomic_DNA"/>
</dbReference>
<keyword evidence="5" id="KW-0864">Zinc transport</keyword>
<feature type="domain" description="Cation efflux protein transmembrane" evidence="11">
    <location>
        <begin position="37"/>
        <end position="228"/>
    </location>
</feature>
<dbReference type="Gene3D" id="3.30.70.1350">
    <property type="entry name" value="Cation efflux protein, cytoplasmic domain"/>
    <property type="match status" value="1"/>
</dbReference>
<feature type="transmembrane region" description="Helical" evidence="10">
    <location>
        <begin position="138"/>
        <end position="159"/>
    </location>
</feature>
<evidence type="ECO:0000256" key="6">
    <source>
        <dbReference type="ARBA" id="ARBA00022989"/>
    </source>
</evidence>
<feature type="domain" description="Cation efflux protein cytoplasmic" evidence="12">
    <location>
        <begin position="233"/>
        <end position="304"/>
    </location>
</feature>
<feature type="transmembrane region" description="Helical" evidence="10">
    <location>
        <begin position="202"/>
        <end position="220"/>
    </location>
</feature>
<dbReference type="RefSeq" id="WP_173290454.1">
    <property type="nucleotide sequence ID" value="NZ_AP021888.1"/>
</dbReference>
<feature type="transmembrane region" description="Helical" evidence="10">
    <location>
        <begin position="67"/>
        <end position="83"/>
    </location>
</feature>
<proteinExistence type="inferred from homology"/>